<protein>
    <recommendedName>
        <fullName evidence="3">ISXO2-like transposase domain-containing protein</fullName>
    </recommendedName>
</protein>
<comment type="caution">
    <text evidence="1">The sequence shown here is derived from an EMBL/GenBank/DDBJ whole genome shotgun (WGS) entry which is preliminary data.</text>
</comment>
<evidence type="ECO:0000313" key="2">
    <source>
        <dbReference type="Proteomes" id="UP000076858"/>
    </source>
</evidence>
<name>A0A164EPM1_9CRUS</name>
<proteinExistence type="predicted"/>
<sequence>LKLKKKKIGCFGITVEIDESKFGKRKYNRGKRVEGVWVVGGVERISGKCFFLWIQLKV</sequence>
<accession>A0A164EPM1</accession>
<dbReference type="AlphaFoldDB" id="A0A164EPM1"/>
<dbReference type="EMBL" id="LRGB01022955">
    <property type="protein sequence ID" value="KZR97001.1"/>
    <property type="molecule type" value="Genomic_DNA"/>
</dbReference>
<organism evidence="1 2">
    <name type="scientific">Daphnia magna</name>
    <dbReference type="NCBI Taxonomy" id="35525"/>
    <lineage>
        <taxon>Eukaryota</taxon>
        <taxon>Metazoa</taxon>
        <taxon>Ecdysozoa</taxon>
        <taxon>Arthropoda</taxon>
        <taxon>Crustacea</taxon>
        <taxon>Branchiopoda</taxon>
        <taxon>Diplostraca</taxon>
        <taxon>Cladocera</taxon>
        <taxon>Anomopoda</taxon>
        <taxon>Daphniidae</taxon>
        <taxon>Daphnia</taxon>
    </lineage>
</organism>
<gene>
    <name evidence="1" type="ORF">APZ42_008350</name>
</gene>
<feature type="non-terminal residue" evidence="1">
    <location>
        <position position="1"/>
    </location>
</feature>
<dbReference type="Proteomes" id="UP000076858">
    <property type="component" value="Unassembled WGS sequence"/>
</dbReference>
<evidence type="ECO:0000313" key="1">
    <source>
        <dbReference type="EMBL" id="KZR97001.1"/>
    </source>
</evidence>
<reference evidence="1 2" key="1">
    <citation type="submission" date="2016-03" db="EMBL/GenBank/DDBJ databases">
        <title>EvidentialGene: Evidence-directed Construction of Genes on Genomes.</title>
        <authorList>
            <person name="Gilbert D.G."/>
            <person name="Choi J.-H."/>
            <person name="Mockaitis K."/>
            <person name="Colbourne J."/>
            <person name="Pfrender M."/>
        </authorList>
    </citation>
    <scope>NUCLEOTIDE SEQUENCE [LARGE SCALE GENOMIC DNA]</scope>
    <source>
        <strain evidence="1 2">Xinb3</strain>
        <tissue evidence="1">Complete organism</tissue>
    </source>
</reference>
<keyword evidence="2" id="KW-1185">Reference proteome</keyword>
<evidence type="ECO:0008006" key="3">
    <source>
        <dbReference type="Google" id="ProtNLM"/>
    </source>
</evidence>